<dbReference type="GO" id="GO:0034039">
    <property type="term" value="F:8-oxo-7,8-dihydroguanine DNA N-glycosylase activity"/>
    <property type="evidence" value="ECO:0007669"/>
    <property type="project" value="TreeGrafter"/>
</dbReference>
<dbReference type="Gene3D" id="3.20.190.10">
    <property type="entry name" value="MutM-like, N-terminal"/>
    <property type="match status" value="1"/>
</dbReference>
<feature type="domain" description="FPG-type" evidence="16">
    <location>
        <begin position="240"/>
        <end position="274"/>
    </location>
</feature>
<dbReference type="SMART" id="SM01232">
    <property type="entry name" value="H2TH"/>
    <property type="match status" value="1"/>
</dbReference>
<accession>A0A401LLM1</accession>
<dbReference type="Pfam" id="PF01149">
    <property type="entry name" value="Fapy_DNA_glyco"/>
    <property type="match status" value="1"/>
</dbReference>
<dbReference type="EC" id="4.2.99.18" evidence="15"/>
<comment type="cofactor">
    <cofactor evidence="15">
        <name>Zn(2+)</name>
        <dbReference type="ChEBI" id="CHEBI:29105"/>
    </cofactor>
    <text evidence="15">Binds 1 zinc ion per subunit.</text>
</comment>
<dbReference type="PANTHER" id="PTHR22993:SF9">
    <property type="entry name" value="FORMAMIDOPYRIMIDINE-DNA GLYCOSYLASE"/>
    <property type="match status" value="1"/>
</dbReference>
<dbReference type="SUPFAM" id="SSF81624">
    <property type="entry name" value="N-terminal domain of MutM-like DNA repair proteins"/>
    <property type="match status" value="1"/>
</dbReference>
<feature type="binding site" evidence="15">
    <location>
        <position position="112"/>
    </location>
    <ligand>
        <name>DNA</name>
        <dbReference type="ChEBI" id="CHEBI:16991"/>
    </ligand>
</feature>
<dbReference type="SUPFAM" id="SSF57716">
    <property type="entry name" value="Glucocorticoid receptor-like (DNA-binding domain)"/>
    <property type="match status" value="1"/>
</dbReference>
<evidence type="ECO:0000313" key="19">
    <source>
        <dbReference type="Proteomes" id="UP000266091"/>
    </source>
</evidence>
<dbReference type="GO" id="GO:0006284">
    <property type="term" value="P:base-excision repair"/>
    <property type="evidence" value="ECO:0007669"/>
    <property type="project" value="InterPro"/>
</dbReference>
<dbReference type="InterPro" id="IPR010663">
    <property type="entry name" value="Znf_FPG/IleRS"/>
</dbReference>
<dbReference type="InterPro" id="IPR035937">
    <property type="entry name" value="FPG_N"/>
</dbReference>
<accession>A0A388S996</accession>
<comment type="similarity">
    <text evidence="2 15">Belongs to the FPG family.</text>
</comment>
<dbReference type="OrthoDB" id="9800855at2"/>
<dbReference type="CDD" id="cd08966">
    <property type="entry name" value="EcFpg-like_N"/>
    <property type="match status" value="1"/>
</dbReference>
<feature type="active site" description="Proton donor" evidence="15">
    <location>
        <position position="3"/>
    </location>
</feature>
<dbReference type="PROSITE" id="PS51068">
    <property type="entry name" value="FPG_CAT"/>
    <property type="match status" value="1"/>
</dbReference>
<evidence type="ECO:0000259" key="16">
    <source>
        <dbReference type="PROSITE" id="PS51066"/>
    </source>
</evidence>
<evidence type="ECO:0000256" key="7">
    <source>
        <dbReference type="ARBA" id="ARBA00022801"/>
    </source>
</evidence>
<dbReference type="AlphaFoldDB" id="A0A388S996"/>
<evidence type="ECO:0000256" key="14">
    <source>
        <dbReference type="ARBA" id="ARBA00044632"/>
    </source>
</evidence>
<evidence type="ECO:0000313" key="18">
    <source>
        <dbReference type="EMBL" id="GBO92842.1"/>
    </source>
</evidence>
<comment type="catalytic activity">
    <reaction evidence="14 15">
        <text>2'-deoxyribonucleotide-(2'-deoxyribose 5'-phosphate)-2'-deoxyribonucleotide-DNA = a 3'-end 2'-deoxyribonucleotide-(2,3-dehydro-2,3-deoxyribose 5'-phosphate)-DNA + a 5'-end 5'-phospho-2'-deoxyribonucleoside-DNA + H(+)</text>
        <dbReference type="Rhea" id="RHEA:66592"/>
        <dbReference type="Rhea" id="RHEA-COMP:13180"/>
        <dbReference type="Rhea" id="RHEA-COMP:16897"/>
        <dbReference type="Rhea" id="RHEA-COMP:17067"/>
        <dbReference type="ChEBI" id="CHEBI:15378"/>
        <dbReference type="ChEBI" id="CHEBI:136412"/>
        <dbReference type="ChEBI" id="CHEBI:157695"/>
        <dbReference type="ChEBI" id="CHEBI:167181"/>
        <dbReference type="EC" id="4.2.99.18"/>
    </reaction>
</comment>
<dbReference type="PROSITE" id="PS51066">
    <property type="entry name" value="ZF_FPG_2"/>
    <property type="match status" value="1"/>
</dbReference>
<dbReference type="NCBIfam" id="NF002211">
    <property type="entry name" value="PRK01103.1"/>
    <property type="match status" value="1"/>
</dbReference>
<keyword evidence="9 15" id="KW-0238">DNA-binding</keyword>
<feature type="active site" description="Proton donor; for beta-elimination activity" evidence="15">
    <location>
        <position position="59"/>
    </location>
</feature>
<evidence type="ECO:0000256" key="13">
    <source>
        <dbReference type="ARBA" id="ARBA00023295"/>
    </source>
</evidence>
<dbReference type="FunFam" id="1.10.8.50:FF:000003">
    <property type="entry name" value="Formamidopyrimidine-DNA glycosylase"/>
    <property type="match status" value="1"/>
</dbReference>
<dbReference type="PANTHER" id="PTHR22993">
    <property type="entry name" value="FORMAMIDOPYRIMIDINE-DNA GLYCOSYLASE"/>
    <property type="match status" value="1"/>
</dbReference>
<dbReference type="PROSITE" id="PS01242">
    <property type="entry name" value="ZF_FPG_1"/>
    <property type="match status" value="1"/>
</dbReference>
<dbReference type="HAMAP" id="MF_00103">
    <property type="entry name" value="Fapy_DNA_glycosyl"/>
    <property type="match status" value="1"/>
</dbReference>
<evidence type="ECO:0000256" key="5">
    <source>
        <dbReference type="ARBA" id="ARBA00022763"/>
    </source>
</evidence>
<dbReference type="Gene3D" id="1.10.8.50">
    <property type="match status" value="1"/>
</dbReference>
<evidence type="ECO:0000256" key="1">
    <source>
        <dbReference type="ARBA" id="ARBA00001668"/>
    </source>
</evidence>
<keyword evidence="13 15" id="KW-0326">Glycosidase</keyword>
<dbReference type="NCBIfam" id="TIGR00577">
    <property type="entry name" value="fpg"/>
    <property type="match status" value="1"/>
</dbReference>
<keyword evidence="12 15" id="KW-0511">Multifunctional enzyme</keyword>
<evidence type="ECO:0000256" key="9">
    <source>
        <dbReference type="ARBA" id="ARBA00023125"/>
    </source>
</evidence>
<comment type="catalytic activity">
    <reaction evidence="1 15">
        <text>Hydrolysis of DNA containing ring-opened 7-methylguanine residues, releasing 2,6-diamino-4-hydroxy-5-(N-methyl)formamidopyrimidine.</text>
        <dbReference type="EC" id="3.2.2.23"/>
    </reaction>
</comment>
<evidence type="ECO:0000256" key="11">
    <source>
        <dbReference type="ARBA" id="ARBA00023239"/>
    </source>
</evidence>
<protein>
    <recommendedName>
        <fullName evidence="15">Formamidopyrimidine-DNA glycosylase</fullName>
        <shortName evidence="15">Fapy-DNA glycosylase</shortName>
        <ecNumber evidence="15">3.2.2.23</ecNumber>
    </recommendedName>
    <alternativeName>
        <fullName evidence="15">DNA-(apurinic or apyrimidinic site) lyase MutM</fullName>
        <shortName evidence="15">AP lyase MutM</shortName>
        <ecNumber evidence="15">4.2.99.18</ecNumber>
    </alternativeName>
</protein>
<dbReference type="EMBL" id="BGZJ01000001">
    <property type="protein sequence ID" value="GBO92842.1"/>
    <property type="molecule type" value="Genomic_DNA"/>
</dbReference>
<dbReference type="GO" id="GO:0140078">
    <property type="term" value="F:class I DNA-(apurinic or apyrimidinic site) endonuclease activity"/>
    <property type="evidence" value="ECO:0007669"/>
    <property type="project" value="UniProtKB-EC"/>
</dbReference>
<feature type="domain" description="Formamidopyrimidine-DNA glycosylase catalytic" evidence="17">
    <location>
        <begin position="2"/>
        <end position="115"/>
    </location>
</feature>
<reference evidence="18 19" key="1">
    <citation type="journal article" date="2018" name="Int. J. Syst. Evol. Microbiol.">
        <title>Mesosutterella multiformis gen. nov., sp. nov., a member of the family Sutterellaceae and Sutterella megalosphaeroides sp. nov., isolated from human faeces.</title>
        <authorList>
            <person name="Sakamoto M."/>
            <person name="Ikeyama N."/>
            <person name="Kunihiro T."/>
            <person name="Iino T."/>
            <person name="Yuki M."/>
            <person name="Ohkuma M."/>
        </authorList>
    </citation>
    <scope>NUCLEOTIDE SEQUENCE [LARGE SCALE GENOMIC DNA]</scope>
    <source>
        <strain evidence="18 19">4NBBH2</strain>
    </source>
</reference>
<dbReference type="InterPro" id="IPR012319">
    <property type="entry name" value="FPG_cat"/>
</dbReference>
<dbReference type="Proteomes" id="UP000266091">
    <property type="component" value="Unassembled WGS sequence"/>
</dbReference>
<proteinExistence type="inferred from homology"/>
<evidence type="ECO:0000256" key="10">
    <source>
        <dbReference type="ARBA" id="ARBA00023204"/>
    </source>
</evidence>
<comment type="caution">
    <text evidence="15">Lacks conserved residue(s) required for the propagation of feature annotation.</text>
</comment>
<dbReference type="SUPFAM" id="SSF46946">
    <property type="entry name" value="S13-like H2TH domain"/>
    <property type="match status" value="1"/>
</dbReference>
<evidence type="ECO:0000256" key="6">
    <source>
        <dbReference type="ARBA" id="ARBA00022771"/>
    </source>
</evidence>
<dbReference type="Pfam" id="PF06827">
    <property type="entry name" value="zf-FPG_IleRS"/>
    <property type="match status" value="1"/>
</dbReference>
<dbReference type="InterPro" id="IPR015886">
    <property type="entry name" value="H2TH_FPG"/>
</dbReference>
<sequence>MPELPEVETVRRYLDTKLPGDRITAVTVDLPRLIKNRTEDAFRRTLTDRVFRAADRKGKYLILRLDGPESLMVHLRMTGRLVFQEDESLPDPPYTRIRFSLERGKLTYGDVRTLGDLWIIPSEGKTGISRYDTLGPDAIGDAFTPDYLYRKLKGTSRAVKAVILDQTVVAGVGNIYADEALFLAGIRPSRHADRVTKAESAKLCEAIRSVMLGSIEAGGTTFRDFLDGAGHEGGNVENLRVYGRDGEPCTVCGTEIQLTKIAGRGTRYCPKCQK</sequence>
<dbReference type="SMART" id="SM00898">
    <property type="entry name" value="Fapy_DNA_glyco"/>
    <property type="match status" value="1"/>
</dbReference>
<comment type="function">
    <text evidence="15">Involved in base excision repair of DNA damaged by oxidation or by mutagenic agents. Acts as DNA glycosylase that recognizes and removes damaged bases. Has a preference for oxidized purines, such as 7,8-dihydro-8-oxoguanine (8-oxoG). Has AP (apurinic/apyrimidinic) lyase activity and introduces nicks in the DNA strand. Cleaves the DNA backbone by beta-delta elimination to generate a single-strand break at the site of the removed base with both 3'- and 5'-phosphates.</text>
</comment>
<dbReference type="GO" id="GO:0008270">
    <property type="term" value="F:zinc ion binding"/>
    <property type="evidence" value="ECO:0007669"/>
    <property type="project" value="UniProtKB-UniRule"/>
</dbReference>
<keyword evidence="7 15" id="KW-0378">Hydrolase</keyword>
<keyword evidence="5 15" id="KW-0227">DNA damage</keyword>
<feature type="active site" description="Proton donor; for delta-elimination activity" evidence="15">
    <location>
        <position position="264"/>
    </location>
</feature>
<evidence type="ECO:0000259" key="17">
    <source>
        <dbReference type="PROSITE" id="PS51068"/>
    </source>
</evidence>
<dbReference type="InterPro" id="IPR000214">
    <property type="entry name" value="Znf_DNA_glyclase/AP_lyase"/>
</dbReference>
<dbReference type="InterPro" id="IPR015887">
    <property type="entry name" value="DNA_glyclase_Znf_dom_DNA_BS"/>
</dbReference>
<name>A0A388S996_9BURK</name>
<feature type="active site" description="Schiff-base intermediate with DNA" evidence="15">
    <location>
        <position position="2"/>
    </location>
</feature>
<gene>
    <name evidence="15 18" type="primary">mutM</name>
    <name evidence="15" type="synonym">fpg</name>
    <name evidence="18" type="ORF">MESMUL_01960</name>
</gene>
<keyword evidence="6 15" id="KW-0863">Zinc-finger</keyword>
<dbReference type="RefSeq" id="WP_116269351.1">
    <property type="nucleotide sequence ID" value="NZ_BGZJ01000001.1"/>
</dbReference>
<keyword evidence="11 15" id="KW-0456">Lyase</keyword>
<dbReference type="GO" id="GO:0003684">
    <property type="term" value="F:damaged DNA binding"/>
    <property type="evidence" value="ECO:0007669"/>
    <property type="project" value="InterPro"/>
</dbReference>
<evidence type="ECO:0000256" key="8">
    <source>
        <dbReference type="ARBA" id="ARBA00022833"/>
    </source>
</evidence>
<evidence type="ECO:0000256" key="12">
    <source>
        <dbReference type="ARBA" id="ARBA00023268"/>
    </source>
</evidence>
<dbReference type="InterPro" id="IPR020629">
    <property type="entry name" value="FPG_Glyclase"/>
</dbReference>
<evidence type="ECO:0000256" key="4">
    <source>
        <dbReference type="ARBA" id="ARBA00022723"/>
    </source>
</evidence>
<evidence type="ECO:0000256" key="3">
    <source>
        <dbReference type="ARBA" id="ARBA00011245"/>
    </source>
</evidence>
<comment type="caution">
    <text evidence="18">The sequence shown here is derived from an EMBL/GenBank/DDBJ whole genome shotgun (WGS) entry which is preliminary data.</text>
</comment>
<keyword evidence="19" id="KW-1185">Reference proteome</keyword>
<comment type="subunit">
    <text evidence="3 15">Monomer.</text>
</comment>
<dbReference type="InterPro" id="IPR010979">
    <property type="entry name" value="Ribosomal_uS13-like_H2TH"/>
</dbReference>
<dbReference type="EC" id="3.2.2.23" evidence="15"/>
<dbReference type="Pfam" id="PF06831">
    <property type="entry name" value="H2TH"/>
    <property type="match status" value="1"/>
</dbReference>
<keyword evidence="4 15" id="KW-0479">Metal-binding</keyword>
<keyword evidence="8 15" id="KW-0862">Zinc</keyword>
<keyword evidence="10 15" id="KW-0234">DNA repair</keyword>
<evidence type="ECO:0000256" key="2">
    <source>
        <dbReference type="ARBA" id="ARBA00009409"/>
    </source>
</evidence>
<evidence type="ECO:0000256" key="15">
    <source>
        <dbReference type="HAMAP-Rule" id="MF_00103"/>
    </source>
</evidence>
<organism evidence="18 19">
    <name type="scientific">Mesosutterella multiformis</name>
    <dbReference type="NCBI Taxonomy" id="2259133"/>
    <lineage>
        <taxon>Bacteria</taxon>
        <taxon>Pseudomonadati</taxon>
        <taxon>Pseudomonadota</taxon>
        <taxon>Betaproteobacteria</taxon>
        <taxon>Burkholderiales</taxon>
        <taxon>Sutterellaceae</taxon>
        <taxon>Mesosutterella</taxon>
    </lineage>
</organism>